<evidence type="ECO:0000256" key="2">
    <source>
        <dbReference type="ARBA" id="ARBA00012438"/>
    </source>
</evidence>
<feature type="transmembrane region" description="Helical" evidence="7">
    <location>
        <begin position="43"/>
        <end position="67"/>
    </location>
</feature>
<evidence type="ECO:0000256" key="3">
    <source>
        <dbReference type="ARBA" id="ARBA00022553"/>
    </source>
</evidence>
<feature type="transmembrane region" description="Helical" evidence="7">
    <location>
        <begin position="214"/>
        <end position="237"/>
    </location>
</feature>
<reference evidence="10 11" key="1">
    <citation type="submission" date="2019-08" db="EMBL/GenBank/DDBJ databases">
        <title>Microbe sample from Colwellia echini.</title>
        <authorList>
            <person name="Christiansen L."/>
            <person name="Pathiraja D."/>
            <person name="Schultz-Johansen M."/>
            <person name="Choi I.-G."/>
            <person name="Stougaard P."/>
        </authorList>
    </citation>
    <scope>NUCLEOTIDE SEQUENCE [LARGE SCALE GENOMIC DNA]</scope>
    <source>
        <strain evidence="10 11">A3</strain>
    </source>
</reference>
<dbReference type="InterPro" id="IPR004358">
    <property type="entry name" value="Sig_transdc_His_kin-like_C"/>
</dbReference>
<dbReference type="PANTHER" id="PTHR43047">
    <property type="entry name" value="TWO-COMPONENT HISTIDINE PROTEIN KINASE"/>
    <property type="match status" value="1"/>
</dbReference>
<comment type="catalytic activity">
    <reaction evidence="1">
        <text>ATP + protein L-histidine = ADP + protein N-phospho-L-histidine.</text>
        <dbReference type="EC" id="2.7.13.3"/>
    </reaction>
</comment>
<dbReference type="Gene3D" id="1.10.287.130">
    <property type="match status" value="1"/>
</dbReference>
<dbReference type="EC" id="2.7.13.3" evidence="2"/>
<dbReference type="InterPro" id="IPR003661">
    <property type="entry name" value="HisK_dim/P_dom"/>
</dbReference>
<dbReference type="PRINTS" id="PR00344">
    <property type="entry name" value="BCTRLSENSOR"/>
</dbReference>
<feature type="domain" description="Histidine kinase" evidence="8">
    <location>
        <begin position="677"/>
        <end position="894"/>
    </location>
</feature>
<feature type="transmembrane region" description="Helical" evidence="7">
    <location>
        <begin position="456"/>
        <end position="476"/>
    </location>
</feature>
<evidence type="ECO:0000313" key="10">
    <source>
        <dbReference type="EMBL" id="TYK64609.1"/>
    </source>
</evidence>
<dbReference type="CDD" id="cd00156">
    <property type="entry name" value="REC"/>
    <property type="match status" value="1"/>
</dbReference>
<dbReference type="Pfam" id="PF00512">
    <property type="entry name" value="HisKA"/>
    <property type="match status" value="1"/>
</dbReference>
<dbReference type="SUPFAM" id="SSF47384">
    <property type="entry name" value="Homodimeric domain of signal transducing histidine kinase"/>
    <property type="match status" value="1"/>
</dbReference>
<evidence type="ECO:0000259" key="9">
    <source>
        <dbReference type="PROSITE" id="PS50110"/>
    </source>
</evidence>
<dbReference type="Proteomes" id="UP000815846">
    <property type="component" value="Unassembled WGS sequence"/>
</dbReference>
<evidence type="ECO:0000256" key="7">
    <source>
        <dbReference type="SAM" id="Phobius"/>
    </source>
</evidence>
<dbReference type="InterPro" id="IPR003594">
    <property type="entry name" value="HATPase_dom"/>
</dbReference>
<keyword evidence="11" id="KW-1185">Reference proteome</keyword>
<dbReference type="RefSeq" id="WP_101344228.1">
    <property type="nucleotide sequence ID" value="NZ_PJAI02000021.1"/>
</dbReference>
<feature type="transmembrane region" description="Helical" evidence="7">
    <location>
        <begin position="607"/>
        <end position="625"/>
    </location>
</feature>
<organism evidence="10 11">
    <name type="scientific">Colwellia echini</name>
    <dbReference type="NCBI Taxonomy" id="1982103"/>
    <lineage>
        <taxon>Bacteria</taxon>
        <taxon>Pseudomonadati</taxon>
        <taxon>Pseudomonadota</taxon>
        <taxon>Gammaproteobacteria</taxon>
        <taxon>Alteromonadales</taxon>
        <taxon>Colwelliaceae</taxon>
        <taxon>Colwellia</taxon>
    </lineage>
</organism>
<sequence length="1122" mass="125521">MQANQKILPKRRIYNKLVANEMMEDFALRFTARRARHWSLSRIAATALGIVSFLVLEAIGGAITLNYGFTNSVWAILAIIVVVFITGLPISYYAAKYGVDIDLLSRGAGFGYIGSTIASLIYASFTFIFFALEAAIMSMALKILFGLPLSIGYIVSAVVVIPLVTHGIAYISRFQVWTQPLWIFLQCLPLYFVFTHESTQLQGWVDFNGDAGVSGGSFNILLFGAASAVLLCLVAQIGEQVDFLRFLPEKPQKKAWRWWAALIAAGPGWIIFGALKLLLGSFLAYLALQQGISADLADDPAHMYQMAFSYVFENSDIVVIVACTFVVVSQLKINVANAYAGSLAWSNFFSRVTHNHPGRVVWMVFNVAIALLLMELGIYQTIESMLSVYSVLVLAWLSSVVADLIINKPLGISPKHIEFKRSHLYDINPVGVGSMFIASVVGFTAHFGWYGETVKALASFIACGLPFITVPLIGWLTKGKYYLIDENRAEITKITQCHICENSFDKEDMTFCPAYGKAICSLCCSLDVRCGDQCRTKATLSKQSYDFFKTFFSETTLRKFSTPLMHFIALTLGLSLIGASIIFLIYIQLPMENHVIRAVFANTLIKIFFVLVIIIGVVSWLFTLARSSNVLAMRELRSQTRALEDEFTAHEKTALALKEAKEIAEAANNAKSRYLAGLSHELRTPLNVLLGYAQLLSQDQELPTQQRERLGIVKRNGEHLADLIEGLLEISKIEAGRVTLQRDEFNFKAVLQQLVDMFQMQANQKGLKFHYVAKGSVPEYVACDKQRLRQILINLISNAIKYTEKGSITFEMNYRSQVAHFSISDTGTGISLENQELIFKPFEQIRNTHTQAIGGTGLGLTISRSLAELMGGEITLSSTLGQGSIFKFRLMLLSVHREQSQPEYAKTKAIGYDGNKQNILIIDDDENQRHLMHDLLSPLGFTLFSAADAEQGFVILEDNDIDLILLDVRMPKMDGWQMVQLLREKLYLMPVIMVSANARDAEFNLQAEGYHNDYIAKPLNFDTLLGKIGGLLELNWQYQNIQRNSKLKQLNNASKPLAKAGEFEALMALAEIGYLSGFKDKFCELKEHYYLPAEIDSQLTEYLELCNFPAIIQYLNELNHEE</sequence>
<accession>A0ABY3MTV1</accession>
<dbReference type="InterPro" id="IPR005467">
    <property type="entry name" value="His_kinase_dom"/>
</dbReference>
<dbReference type="InterPro" id="IPR011006">
    <property type="entry name" value="CheY-like_superfamily"/>
</dbReference>
<keyword evidence="5" id="KW-0418">Kinase</keyword>
<dbReference type="SMART" id="SM00388">
    <property type="entry name" value="HisKA"/>
    <property type="match status" value="1"/>
</dbReference>
<feature type="domain" description="Response regulatory" evidence="9">
    <location>
        <begin position="918"/>
        <end position="1032"/>
    </location>
</feature>
<evidence type="ECO:0000256" key="6">
    <source>
        <dbReference type="PROSITE-ProRule" id="PRU00169"/>
    </source>
</evidence>
<name>A0ABY3MTV1_9GAMM</name>
<protein>
    <recommendedName>
        <fullName evidence="2">histidine kinase</fullName>
        <ecNumber evidence="2">2.7.13.3</ecNumber>
    </recommendedName>
</protein>
<gene>
    <name evidence="10" type="ORF">CWS31_014790</name>
</gene>
<evidence type="ECO:0000256" key="1">
    <source>
        <dbReference type="ARBA" id="ARBA00000085"/>
    </source>
</evidence>
<feature type="transmembrane region" description="Helical" evidence="7">
    <location>
        <begin position="307"/>
        <end position="328"/>
    </location>
</feature>
<feature type="transmembrane region" description="Helical" evidence="7">
    <location>
        <begin position="73"/>
        <end position="95"/>
    </location>
</feature>
<comment type="caution">
    <text evidence="10">The sequence shown here is derived from an EMBL/GenBank/DDBJ whole genome shotgun (WGS) entry which is preliminary data.</text>
</comment>
<dbReference type="PROSITE" id="PS50109">
    <property type="entry name" value="HIS_KIN"/>
    <property type="match status" value="1"/>
</dbReference>
<dbReference type="EMBL" id="PJAI02000021">
    <property type="protein sequence ID" value="TYK64609.1"/>
    <property type="molecule type" value="Genomic_DNA"/>
</dbReference>
<keyword evidence="7" id="KW-1133">Transmembrane helix</keyword>
<dbReference type="Gene3D" id="1.10.4160.10">
    <property type="entry name" value="Hydantoin permease"/>
    <property type="match status" value="1"/>
</dbReference>
<feature type="transmembrane region" description="Helical" evidence="7">
    <location>
        <begin position="567"/>
        <end position="587"/>
    </location>
</feature>
<dbReference type="Gene3D" id="3.40.50.2300">
    <property type="match status" value="1"/>
</dbReference>
<keyword evidence="7" id="KW-0472">Membrane</keyword>
<dbReference type="CDD" id="cd00082">
    <property type="entry name" value="HisKA"/>
    <property type="match status" value="1"/>
</dbReference>
<feature type="transmembrane region" description="Helical" evidence="7">
    <location>
        <begin position="427"/>
        <end position="450"/>
    </location>
</feature>
<feature type="transmembrane region" description="Helical" evidence="7">
    <location>
        <begin position="258"/>
        <end position="287"/>
    </location>
</feature>
<feature type="transmembrane region" description="Helical" evidence="7">
    <location>
        <begin position="360"/>
        <end position="382"/>
    </location>
</feature>
<keyword evidence="7" id="KW-0812">Transmembrane</keyword>
<feature type="transmembrane region" description="Helical" evidence="7">
    <location>
        <begin position="388"/>
        <end position="406"/>
    </location>
</feature>
<dbReference type="PANTHER" id="PTHR43047:SF72">
    <property type="entry name" value="OSMOSENSING HISTIDINE PROTEIN KINASE SLN1"/>
    <property type="match status" value="1"/>
</dbReference>
<proteinExistence type="predicted"/>
<dbReference type="PROSITE" id="PS50110">
    <property type="entry name" value="RESPONSE_REGULATORY"/>
    <property type="match status" value="1"/>
</dbReference>
<evidence type="ECO:0000313" key="11">
    <source>
        <dbReference type="Proteomes" id="UP000815846"/>
    </source>
</evidence>
<feature type="transmembrane region" description="Helical" evidence="7">
    <location>
        <begin position="143"/>
        <end position="164"/>
    </location>
</feature>
<dbReference type="SMART" id="SM00448">
    <property type="entry name" value="REC"/>
    <property type="match status" value="1"/>
</dbReference>
<dbReference type="Pfam" id="PF02518">
    <property type="entry name" value="HATPase_c"/>
    <property type="match status" value="1"/>
</dbReference>
<feature type="transmembrane region" description="Helical" evidence="7">
    <location>
        <begin position="176"/>
        <end position="194"/>
    </location>
</feature>
<dbReference type="Pfam" id="PF00072">
    <property type="entry name" value="Response_reg"/>
    <property type="match status" value="1"/>
</dbReference>
<dbReference type="InterPro" id="IPR036097">
    <property type="entry name" value="HisK_dim/P_sf"/>
</dbReference>
<feature type="transmembrane region" description="Helical" evidence="7">
    <location>
        <begin position="107"/>
        <end position="131"/>
    </location>
</feature>
<dbReference type="SUPFAM" id="SSF55874">
    <property type="entry name" value="ATPase domain of HSP90 chaperone/DNA topoisomerase II/histidine kinase"/>
    <property type="match status" value="1"/>
</dbReference>
<keyword evidence="4" id="KW-0808">Transferase</keyword>
<evidence type="ECO:0000259" key="8">
    <source>
        <dbReference type="PROSITE" id="PS50109"/>
    </source>
</evidence>
<evidence type="ECO:0000256" key="4">
    <source>
        <dbReference type="ARBA" id="ARBA00022679"/>
    </source>
</evidence>
<dbReference type="CDD" id="cd16922">
    <property type="entry name" value="HATPase_EvgS-ArcB-TorS-like"/>
    <property type="match status" value="1"/>
</dbReference>
<dbReference type="InterPro" id="IPR036890">
    <property type="entry name" value="HATPase_C_sf"/>
</dbReference>
<dbReference type="SMART" id="SM00387">
    <property type="entry name" value="HATPase_c"/>
    <property type="match status" value="1"/>
</dbReference>
<evidence type="ECO:0000256" key="5">
    <source>
        <dbReference type="ARBA" id="ARBA00022777"/>
    </source>
</evidence>
<dbReference type="InterPro" id="IPR001789">
    <property type="entry name" value="Sig_transdc_resp-reg_receiver"/>
</dbReference>
<dbReference type="SUPFAM" id="SSF52172">
    <property type="entry name" value="CheY-like"/>
    <property type="match status" value="1"/>
</dbReference>
<keyword evidence="3 6" id="KW-0597">Phosphoprotein</keyword>
<feature type="modified residue" description="4-aspartylphosphate" evidence="6">
    <location>
        <position position="967"/>
    </location>
</feature>
<dbReference type="Gene3D" id="3.30.565.10">
    <property type="entry name" value="Histidine kinase-like ATPase, C-terminal domain"/>
    <property type="match status" value="1"/>
</dbReference>